<protein>
    <recommendedName>
        <fullName evidence="2">C2H2-type domain-containing protein</fullName>
    </recommendedName>
</protein>
<dbReference type="GO" id="GO:0008270">
    <property type="term" value="F:zinc ion binding"/>
    <property type="evidence" value="ECO:0007669"/>
    <property type="project" value="UniProtKB-KW"/>
</dbReference>
<keyword evidence="1" id="KW-0479">Metal-binding</keyword>
<evidence type="ECO:0000313" key="3">
    <source>
        <dbReference type="EMBL" id="RIA90962.1"/>
    </source>
</evidence>
<accession>A0A397SZF5</accession>
<feature type="domain" description="C2H2-type" evidence="2">
    <location>
        <begin position="38"/>
        <end position="66"/>
    </location>
</feature>
<keyword evidence="1" id="KW-0863">Zinc-finger</keyword>
<dbReference type="EMBL" id="QKYT01000165">
    <property type="protein sequence ID" value="RIA90962.1"/>
    <property type="molecule type" value="Genomic_DNA"/>
</dbReference>
<reference evidence="3 4" key="1">
    <citation type="submission" date="2018-06" db="EMBL/GenBank/DDBJ databases">
        <title>Comparative genomics reveals the genomic features of Rhizophagus irregularis, R. cerebriforme, R. diaphanum and Gigaspora rosea, and their symbiotic lifestyle signature.</title>
        <authorList>
            <person name="Morin E."/>
            <person name="San Clemente H."/>
            <person name="Chen E.C.H."/>
            <person name="De La Providencia I."/>
            <person name="Hainaut M."/>
            <person name="Kuo A."/>
            <person name="Kohler A."/>
            <person name="Murat C."/>
            <person name="Tang N."/>
            <person name="Roy S."/>
            <person name="Loubradou J."/>
            <person name="Henrissat B."/>
            <person name="Grigoriev I.V."/>
            <person name="Corradi N."/>
            <person name="Roux C."/>
            <person name="Martin F.M."/>
        </authorList>
    </citation>
    <scope>NUCLEOTIDE SEQUENCE [LARGE SCALE GENOMIC DNA]</scope>
    <source>
        <strain evidence="3 4">DAOM 227022</strain>
    </source>
</reference>
<organism evidence="3 4">
    <name type="scientific">Glomus cerebriforme</name>
    <dbReference type="NCBI Taxonomy" id="658196"/>
    <lineage>
        <taxon>Eukaryota</taxon>
        <taxon>Fungi</taxon>
        <taxon>Fungi incertae sedis</taxon>
        <taxon>Mucoromycota</taxon>
        <taxon>Glomeromycotina</taxon>
        <taxon>Glomeromycetes</taxon>
        <taxon>Glomerales</taxon>
        <taxon>Glomeraceae</taxon>
        <taxon>Glomus</taxon>
    </lineage>
</organism>
<name>A0A397SZF5_9GLOM</name>
<sequence>MSPVANYNCSNIFFINMSSTNIGSTTLTTSFITFTSEFFCSACQKSFKKQSGLSRHLTTVKKYNIPRNSLDRHIHHRSNRNVYKCVFRGVAGYQALSEIFNNPLWGQKFYDKE</sequence>
<gene>
    <name evidence="3" type="ORF">C1645_875723</name>
</gene>
<evidence type="ECO:0000313" key="4">
    <source>
        <dbReference type="Proteomes" id="UP000265703"/>
    </source>
</evidence>
<dbReference type="PROSITE" id="PS50157">
    <property type="entry name" value="ZINC_FINGER_C2H2_2"/>
    <property type="match status" value="1"/>
</dbReference>
<dbReference type="AlphaFoldDB" id="A0A397SZF5"/>
<keyword evidence="1" id="KW-0862">Zinc</keyword>
<dbReference type="InterPro" id="IPR013087">
    <property type="entry name" value="Znf_C2H2_type"/>
</dbReference>
<dbReference type="Proteomes" id="UP000265703">
    <property type="component" value="Unassembled WGS sequence"/>
</dbReference>
<evidence type="ECO:0000259" key="2">
    <source>
        <dbReference type="PROSITE" id="PS50157"/>
    </source>
</evidence>
<comment type="caution">
    <text evidence="3">The sequence shown here is derived from an EMBL/GenBank/DDBJ whole genome shotgun (WGS) entry which is preliminary data.</text>
</comment>
<dbReference type="OrthoDB" id="2346010at2759"/>
<evidence type="ECO:0000256" key="1">
    <source>
        <dbReference type="PROSITE-ProRule" id="PRU00042"/>
    </source>
</evidence>
<proteinExistence type="predicted"/>
<keyword evidence="4" id="KW-1185">Reference proteome</keyword>